<proteinExistence type="predicted"/>
<gene>
    <name evidence="2" type="ORF">UH38_11605</name>
</gene>
<accession>A0A0D8ZSH4</accession>
<dbReference type="AlphaFoldDB" id="A0A0D8ZSH4"/>
<dbReference type="Proteomes" id="UP000032452">
    <property type="component" value="Unassembled WGS sequence"/>
</dbReference>
<dbReference type="PATRIC" id="fig|1618023.3.peg.4148"/>
<keyword evidence="1" id="KW-0812">Transmembrane</keyword>
<comment type="caution">
    <text evidence="2">The sequence shown here is derived from an EMBL/GenBank/DDBJ whole genome shotgun (WGS) entry which is preliminary data.</text>
</comment>
<dbReference type="OrthoDB" id="572415at2"/>
<feature type="transmembrane region" description="Helical" evidence="1">
    <location>
        <begin position="49"/>
        <end position="68"/>
    </location>
</feature>
<keyword evidence="1" id="KW-0472">Membrane</keyword>
<keyword evidence="3" id="KW-1185">Reference proteome</keyword>
<name>A0A0D8ZSH4_9CYAN</name>
<evidence type="ECO:0000256" key="1">
    <source>
        <dbReference type="SAM" id="Phobius"/>
    </source>
</evidence>
<organism evidence="2 3">
    <name type="scientific">Aliterella atlantica CENA595</name>
    <dbReference type="NCBI Taxonomy" id="1618023"/>
    <lineage>
        <taxon>Bacteria</taxon>
        <taxon>Bacillati</taxon>
        <taxon>Cyanobacteriota</taxon>
        <taxon>Cyanophyceae</taxon>
        <taxon>Chroococcidiopsidales</taxon>
        <taxon>Aliterellaceae</taxon>
        <taxon>Aliterella</taxon>
    </lineage>
</organism>
<feature type="transmembrane region" description="Helical" evidence="1">
    <location>
        <begin position="75"/>
        <end position="100"/>
    </location>
</feature>
<protein>
    <recommendedName>
        <fullName evidence="4">DUF4267 domain-containing protein</fullName>
    </recommendedName>
</protein>
<dbReference type="EMBL" id="JYON01000010">
    <property type="protein sequence ID" value="KJH71690.1"/>
    <property type="molecule type" value="Genomic_DNA"/>
</dbReference>
<feature type="transmembrane region" description="Helical" evidence="1">
    <location>
        <begin position="7"/>
        <end position="29"/>
    </location>
</feature>
<sequence length="148" mass="16088">MRGQIWYIALLIGLMCIIRFSLSAFGYANPHWFMEEIGISLSSNPQMPYAIRAWAIRDMIISVLVALADKTTVKMLLAGCVAIDSTDIVSAYLSGVAGLFGTEDGWLLKLTSTAVAALLLELGALILLSIRRQEGFENKSAESSATTR</sequence>
<keyword evidence="1" id="KW-1133">Transmembrane helix</keyword>
<feature type="transmembrane region" description="Helical" evidence="1">
    <location>
        <begin position="106"/>
        <end position="130"/>
    </location>
</feature>
<dbReference type="RefSeq" id="WP_045054803.1">
    <property type="nucleotide sequence ID" value="NZ_CAWMDP010000046.1"/>
</dbReference>
<evidence type="ECO:0008006" key="4">
    <source>
        <dbReference type="Google" id="ProtNLM"/>
    </source>
</evidence>
<reference evidence="2 3" key="1">
    <citation type="submission" date="2015-02" db="EMBL/GenBank/DDBJ databases">
        <title>Draft genome of a novel marine cyanobacterium (Chroococcales) isolated from South Atlantic Ocean.</title>
        <authorList>
            <person name="Rigonato J."/>
            <person name="Alvarenga D.O."/>
            <person name="Branco L.H."/>
            <person name="Varani A.M."/>
            <person name="Brandini F.P."/>
            <person name="Fiore M.F."/>
        </authorList>
    </citation>
    <scope>NUCLEOTIDE SEQUENCE [LARGE SCALE GENOMIC DNA]</scope>
    <source>
        <strain evidence="2 3">CENA595</strain>
    </source>
</reference>
<evidence type="ECO:0000313" key="2">
    <source>
        <dbReference type="EMBL" id="KJH71690.1"/>
    </source>
</evidence>
<evidence type="ECO:0000313" key="3">
    <source>
        <dbReference type="Proteomes" id="UP000032452"/>
    </source>
</evidence>